<reference evidence="10 11" key="1">
    <citation type="journal article" date="2009" name="Appl. Environ. Microbiol.">
        <title>Three genomes from the phylum Acidobacteria provide insight into the lifestyles of these microorganisms in soils.</title>
        <authorList>
            <person name="Ward N.L."/>
            <person name="Challacombe J.F."/>
            <person name="Janssen P.H."/>
            <person name="Henrissat B."/>
            <person name="Coutinho P.M."/>
            <person name="Wu M."/>
            <person name="Xie G."/>
            <person name="Haft D.H."/>
            <person name="Sait M."/>
            <person name="Badger J."/>
            <person name="Barabote R.D."/>
            <person name="Bradley B."/>
            <person name="Brettin T.S."/>
            <person name="Brinkac L.M."/>
            <person name="Bruce D."/>
            <person name="Creasy T."/>
            <person name="Daugherty S.C."/>
            <person name="Davidsen T.M."/>
            <person name="DeBoy R.T."/>
            <person name="Detter J.C."/>
            <person name="Dodson R.J."/>
            <person name="Durkin A.S."/>
            <person name="Ganapathy A."/>
            <person name="Gwinn-Giglio M."/>
            <person name="Han C.S."/>
            <person name="Khouri H."/>
            <person name="Kiss H."/>
            <person name="Kothari S.P."/>
            <person name="Madupu R."/>
            <person name="Nelson K.E."/>
            <person name="Nelson W.C."/>
            <person name="Paulsen I."/>
            <person name="Penn K."/>
            <person name="Ren Q."/>
            <person name="Rosovitz M.J."/>
            <person name="Selengut J.D."/>
            <person name="Shrivastava S."/>
            <person name="Sullivan S.A."/>
            <person name="Tapia R."/>
            <person name="Thompson L.S."/>
            <person name="Watkins K.L."/>
            <person name="Yang Q."/>
            <person name="Yu C."/>
            <person name="Zafar N."/>
            <person name="Zhou L."/>
            <person name="Kuske C.R."/>
        </authorList>
    </citation>
    <scope>NUCLEOTIDE SEQUENCE [LARGE SCALE GENOMIC DNA]</scope>
    <source>
        <strain evidence="11">ATCC 51196 / DSM 11244 / BCRC 80197 / JCM 7670 / NBRC 15755 / NCIMB 13165 / 161</strain>
    </source>
</reference>
<evidence type="ECO:0000256" key="5">
    <source>
        <dbReference type="ARBA" id="ARBA00022801"/>
    </source>
</evidence>
<dbReference type="GO" id="GO:0043103">
    <property type="term" value="P:hypoxanthine salvage"/>
    <property type="evidence" value="ECO:0007669"/>
    <property type="project" value="TreeGrafter"/>
</dbReference>
<evidence type="ECO:0000256" key="1">
    <source>
        <dbReference type="ARBA" id="ARBA00001947"/>
    </source>
</evidence>
<evidence type="ECO:0000256" key="7">
    <source>
        <dbReference type="SAM" id="MobiDB-lite"/>
    </source>
</evidence>
<evidence type="ECO:0000313" key="11">
    <source>
        <dbReference type="Proteomes" id="UP000002207"/>
    </source>
</evidence>
<evidence type="ECO:0000313" key="10">
    <source>
        <dbReference type="EMBL" id="ACO32033.1"/>
    </source>
</evidence>
<dbReference type="InParanoid" id="C1F8F7"/>
<dbReference type="eggNOG" id="COG1816">
    <property type="taxonomic scope" value="Bacteria"/>
</dbReference>
<dbReference type="GO" id="GO:0006154">
    <property type="term" value="P:adenosine catabolic process"/>
    <property type="evidence" value="ECO:0007669"/>
    <property type="project" value="TreeGrafter"/>
</dbReference>
<name>C1F8F7_ACIC5</name>
<dbReference type="Proteomes" id="UP000002207">
    <property type="component" value="Chromosome"/>
</dbReference>
<accession>C1F8F7</accession>
<dbReference type="InterPro" id="IPR001365">
    <property type="entry name" value="A_deaminase_dom"/>
</dbReference>
<dbReference type="Pfam" id="PF00962">
    <property type="entry name" value="A_deaminase"/>
    <property type="match status" value="1"/>
</dbReference>
<evidence type="ECO:0000256" key="3">
    <source>
        <dbReference type="ARBA" id="ARBA00012784"/>
    </source>
</evidence>
<dbReference type="HOGENOM" id="CLU_573569_0_0_0"/>
<comment type="similarity">
    <text evidence="2">Belongs to the metallo-dependent hydrolases superfamily. Adenosine and AMP deaminases family.</text>
</comment>
<keyword evidence="8" id="KW-0812">Transmembrane</keyword>
<evidence type="ECO:0000259" key="9">
    <source>
        <dbReference type="Pfam" id="PF00962"/>
    </source>
</evidence>
<dbReference type="Gene3D" id="3.20.20.140">
    <property type="entry name" value="Metal-dependent hydrolases"/>
    <property type="match status" value="1"/>
</dbReference>
<dbReference type="AlphaFoldDB" id="C1F8F7"/>
<comment type="cofactor">
    <cofactor evidence="1">
        <name>Zn(2+)</name>
        <dbReference type="ChEBI" id="CHEBI:29105"/>
    </cofactor>
</comment>
<dbReference type="GO" id="GO:0046103">
    <property type="term" value="P:inosine biosynthetic process"/>
    <property type="evidence" value="ECO:0007669"/>
    <property type="project" value="TreeGrafter"/>
</dbReference>
<gene>
    <name evidence="10" type="ordered locus">ACP_1968</name>
</gene>
<evidence type="ECO:0000256" key="4">
    <source>
        <dbReference type="ARBA" id="ARBA00022723"/>
    </source>
</evidence>
<evidence type="ECO:0000256" key="2">
    <source>
        <dbReference type="ARBA" id="ARBA00006676"/>
    </source>
</evidence>
<proteinExistence type="inferred from homology"/>
<protein>
    <recommendedName>
        <fullName evidence="3">adenosine deaminase</fullName>
        <ecNumber evidence="3">3.5.4.4</ecNumber>
    </recommendedName>
</protein>
<dbReference type="InterPro" id="IPR032466">
    <property type="entry name" value="Metal_Hydrolase"/>
</dbReference>
<evidence type="ECO:0000256" key="8">
    <source>
        <dbReference type="SAM" id="Phobius"/>
    </source>
</evidence>
<evidence type="ECO:0000256" key="6">
    <source>
        <dbReference type="ARBA" id="ARBA00022833"/>
    </source>
</evidence>
<organism evidence="10 11">
    <name type="scientific">Acidobacterium capsulatum (strain ATCC 51196 / DSM 11244 / BCRC 80197 / JCM 7670 / NBRC 15755 / NCIMB 13165 / 161)</name>
    <dbReference type="NCBI Taxonomy" id="240015"/>
    <lineage>
        <taxon>Bacteria</taxon>
        <taxon>Pseudomonadati</taxon>
        <taxon>Acidobacteriota</taxon>
        <taxon>Terriglobia</taxon>
        <taxon>Terriglobales</taxon>
        <taxon>Acidobacteriaceae</taxon>
        <taxon>Acidobacterium</taxon>
    </lineage>
</organism>
<dbReference type="EC" id="3.5.4.4" evidence="3"/>
<dbReference type="EMBL" id="CP001472">
    <property type="protein sequence ID" value="ACO32033.1"/>
    <property type="molecule type" value="Genomic_DNA"/>
</dbReference>
<keyword evidence="8" id="KW-0472">Membrane</keyword>
<keyword evidence="4" id="KW-0479">Metal-binding</keyword>
<dbReference type="PANTHER" id="PTHR11409:SF43">
    <property type="entry name" value="ADENOSINE DEAMINASE"/>
    <property type="match status" value="1"/>
</dbReference>
<feature type="domain" description="Adenosine deaminase" evidence="9">
    <location>
        <begin position="193"/>
        <end position="507"/>
    </location>
</feature>
<keyword evidence="6" id="KW-0862">Zinc</keyword>
<feature type="region of interest" description="Disordered" evidence="7">
    <location>
        <begin position="1"/>
        <end position="22"/>
    </location>
</feature>
<feature type="transmembrane region" description="Helical" evidence="8">
    <location>
        <begin position="58"/>
        <end position="77"/>
    </location>
</feature>
<keyword evidence="5" id="KW-0378">Hydrolase</keyword>
<dbReference type="GO" id="GO:0004000">
    <property type="term" value="F:adenosine deaminase activity"/>
    <property type="evidence" value="ECO:0007669"/>
    <property type="project" value="TreeGrafter"/>
</dbReference>
<dbReference type="InterPro" id="IPR006330">
    <property type="entry name" value="Ado/ade_deaminase"/>
</dbReference>
<keyword evidence="8" id="KW-1133">Transmembrane helix</keyword>
<dbReference type="STRING" id="240015.ACP_1968"/>
<dbReference type="KEGG" id="aca:ACP_1968"/>
<dbReference type="PANTHER" id="PTHR11409">
    <property type="entry name" value="ADENOSINE DEAMINASE"/>
    <property type="match status" value="1"/>
</dbReference>
<sequence>MQRWTSDAPGGDSAHFCENPDARAGVRPVGMARRLHWSHESFQELAGMRRKSEQRLRGVCLVSLLAVAGWVLGPASARAQATPEMRAARAFAAAQKEGPPALEIFLRRMPKGGDLHMHLSGAVYAETFLKDAAEDRLCVNVAGLRFDAAHHSPDCPKGDVAATALPNDQHLYDELVDSFSMRTFVPVTGDSGHDQFFDTFDRFSGLAVSHDAEWVDDVAARAAAQNEQYLEIMMTPSFSAATALAEKLGFDSNYVQYRDRLMAAGFGKLVPPAEAYFDEAQTRRKAMEHCGEPGAAPACQVKVRFLYQVLRNMKPADVFAQLLLGFEVASADSQVVGINMVQPEDAYYSIHDYRLHMAMVHALHLMYPKVHISLHAGELTLGLVPPRDLRFHIRLAVEEADAERIGHGVDISYENDAAQLLHEMARKHVMVEINLTSNAVILGVKGKEHPLMLYRAYGVPVALSTDDEGVSRIDLTHEYVMAADTYPLSYMDMKLLARTSMEHAFLPGRSLWEQTTPERLTTPVAACRGQLGNAEPSGACAELVHHSQKAQEEWELERRFHLFEASF</sequence>
<dbReference type="GO" id="GO:0046872">
    <property type="term" value="F:metal ion binding"/>
    <property type="evidence" value="ECO:0007669"/>
    <property type="project" value="UniProtKB-KW"/>
</dbReference>
<dbReference type="GO" id="GO:0005829">
    <property type="term" value="C:cytosol"/>
    <property type="evidence" value="ECO:0007669"/>
    <property type="project" value="TreeGrafter"/>
</dbReference>
<dbReference type="SUPFAM" id="SSF51556">
    <property type="entry name" value="Metallo-dependent hydrolases"/>
    <property type="match status" value="1"/>
</dbReference>
<keyword evidence="11" id="KW-1185">Reference proteome</keyword>